<organism evidence="1 2">
    <name type="scientific">Mycena venus</name>
    <dbReference type="NCBI Taxonomy" id="2733690"/>
    <lineage>
        <taxon>Eukaryota</taxon>
        <taxon>Fungi</taxon>
        <taxon>Dikarya</taxon>
        <taxon>Basidiomycota</taxon>
        <taxon>Agaricomycotina</taxon>
        <taxon>Agaricomycetes</taxon>
        <taxon>Agaricomycetidae</taxon>
        <taxon>Agaricales</taxon>
        <taxon>Marasmiineae</taxon>
        <taxon>Mycenaceae</taxon>
        <taxon>Mycena</taxon>
    </lineage>
</organism>
<protein>
    <submittedName>
        <fullName evidence="1">Uncharacterized protein</fullName>
    </submittedName>
</protein>
<proteinExistence type="predicted"/>
<keyword evidence="2" id="KW-1185">Reference proteome</keyword>
<reference evidence="1" key="1">
    <citation type="submission" date="2020-05" db="EMBL/GenBank/DDBJ databases">
        <title>Mycena genomes resolve the evolution of fungal bioluminescence.</title>
        <authorList>
            <person name="Tsai I.J."/>
        </authorList>
    </citation>
    <scope>NUCLEOTIDE SEQUENCE</scope>
    <source>
        <strain evidence="1">CCC161011</strain>
    </source>
</reference>
<comment type="caution">
    <text evidence="1">The sequence shown here is derived from an EMBL/GenBank/DDBJ whole genome shotgun (WGS) entry which is preliminary data.</text>
</comment>
<evidence type="ECO:0000313" key="2">
    <source>
        <dbReference type="Proteomes" id="UP000620124"/>
    </source>
</evidence>
<dbReference type="Proteomes" id="UP000620124">
    <property type="component" value="Unassembled WGS sequence"/>
</dbReference>
<evidence type="ECO:0000313" key="1">
    <source>
        <dbReference type="EMBL" id="KAF7343164.1"/>
    </source>
</evidence>
<name>A0A8H7CMG1_9AGAR</name>
<dbReference type="OrthoDB" id="2903710at2759"/>
<accession>A0A8H7CMG1</accession>
<dbReference type="EMBL" id="JACAZI010000016">
    <property type="protein sequence ID" value="KAF7343164.1"/>
    <property type="molecule type" value="Genomic_DNA"/>
</dbReference>
<sequence>MISTTVQQISSNLANIQSLLQHGLQTDHPDLLDTAFSALDLNVFSRITGQGSISLLGQLHKILPYCCDPQLEVYFVAELFASNINVPISNPEALVAQALEHFEHFEDLDLKCRFYRSVAYYHLAKSSSAAMHFSNMAISLATSSGNTKAW</sequence>
<dbReference type="AlphaFoldDB" id="A0A8H7CMG1"/>
<gene>
    <name evidence="1" type="ORF">MVEN_01747200</name>
</gene>